<accession>A0A426ZIJ0</accession>
<keyword evidence="1" id="KW-0507">mRNA processing</keyword>
<evidence type="ECO:0000313" key="5">
    <source>
        <dbReference type="EMBL" id="RRT63775.1"/>
    </source>
</evidence>
<sequence>MIYWHDFVVVEIIDDEDEELPIPMTLDEVIRRSKISALGGEEPMQTAEPGKEMKTEMDQEEMQFVEEGMKAARLDVNATEAKAPGDEPEPRMRIVKNWKRPEERIPAERDPTWFVISPITNELISISEMAEHMRISLIDPKYKEQKERMMAKIRETTLAADDEISKNIVGLARTRPDIFGTTEEEVSNAVKAEIETRDEQPKQDIWDGHSVSIGRTATQALSQSASGEEQTEANNNDSRILLGPAPQPRPGVPLVRSLPPPPGLALNIPRFPPNTVPYSVPAAGGGLIPHPRPGMIPVILSVRPCSFTYSYVFVTVACYDEPAAIASSNFGKPTSTSWIPVHAIGTSPTFCYEASVPEVLTAPVAYHVVILRRSLRGPCGEARGVHPTTGERRSCPPYPCQVGRMTADPPMLVSGRLQSRRVGHVIGPAIRGRGDVAARSPSGDLGHKSWRFGRRVISGVNLGDLVEGVISGTNLGDLAERVVSGTNLGDLVDGVVSGTNLGDLVKRVISGTNPGDLAERVISGTNLGDLAERVVSGTNLGDLAERVVSGTNPGDLAERVISGTNPGDLAEGILVSCHYRMNLDELRRMPKVSGGKAPSTRAAAPTQEVSASPARETPKASSKQPIDASTEQVDDPARRPKKVKVLTRRHKSRHGEGESRSCSKGKESPAPSEELETPAESDEGGASSVHHHPRSMKDLFKTKVHKDDAGYYTLHMSDVGHQDPDKEMKARWRGLKNSMKIWNDLSATEEFERGLLHPQLARELYTLPSEVLLAQAAKEMVCHHFQMALFDRVHDAGRLITFMDYRISNLQQELDALKSGGGPEAVAKAEERASELEQELGKTKRERDETLQLIEASEKELTEVRSNLAEIQRLLKEARVRARKMDDELLQSVKALESARAELPKQAVDRYKESAGFKEGLKWMGRVTYEYGYRVELARFHALHPDSEVEEDPFTIHPEDDLVPMKRQ</sequence>
<evidence type="ECO:0000256" key="3">
    <source>
        <dbReference type="SAM" id="MobiDB-lite"/>
    </source>
</evidence>
<dbReference type="PANTHER" id="PTHR15316">
    <property type="entry name" value="SPLICEOSOME ASSOCIATED PROTEIN 114/SWAP SPLICING FACTOR-RELATED"/>
    <property type="match status" value="1"/>
</dbReference>
<dbReference type="Pfam" id="PF12230">
    <property type="entry name" value="PRP21_like_P"/>
    <property type="match status" value="1"/>
</dbReference>
<dbReference type="GO" id="GO:0003723">
    <property type="term" value="F:RNA binding"/>
    <property type="evidence" value="ECO:0007669"/>
    <property type="project" value="InterPro"/>
</dbReference>
<feature type="compositionally biased region" description="Acidic residues" evidence="3">
    <location>
        <begin position="673"/>
        <end position="683"/>
    </location>
</feature>
<feature type="region of interest" description="Disordered" evidence="3">
    <location>
        <begin position="948"/>
        <end position="968"/>
    </location>
</feature>
<protein>
    <recommendedName>
        <fullName evidence="4">Splicing factor 3A subunit 1 conserved domain-containing protein</fullName>
    </recommendedName>
</protein>
<reference evidence="5 6" key="1">
    <citation type="journal article" date="2014" name="Agronomy (Basel)">
        <title>A Draft Genome Sequence for Ensete ventricosum, the Drought-Tolerant Tree Against Hunger.</title>
        <authorList>
            <person name="Harrison J."/>
            <person name="Moore K.A."/>
            <person name="Paszkiewicz K."/>
            <person name="Jones T."/>
            <person name="Grant M."/>
            <person name="Ambacheew D."/>
            <person name="Muzemil S."/>
            <person name="Studholme D.J."/>
        </authorList>
    </citation>
    <scope>NUCLEOTIDE SEQUENCE [LARGE SCALE GENOMIC DNA]</scope>
</reference>
<dbReference type="GO" id="GO:0000381">
    <property type="term" value="P:regulation of alternative mRNA splicing, via spliceosome"/>
    <property type="evidence" value="ECO:0007669"/>
    <property type="project" value="TreeGrafter"/>
</dbReference>
<feature type="domain" description="Splicing factor 3A subunit 1 conserved" evidence="4">
    <location>
        <begin position="2"/>
        <end position="173"/>
    </location>
</feature>
<dbReference type="AlphaFoldDB" id="A0A426ZIJ0"/>
<dbReference type="GO" id="GO:0071013">
    <property type="term" value="C:catalytic step 2 spliceosome"/>
    <property type="evidence" value="ECO:0007669"/>
    <property type="project" value="TreeGrafter"/>
</dbReference>
<feature type="region of interest" description="Disordered" evidence="3">
    <location>
        <begin position="590"/>
        <end position="695"/>
    </location>
</feature>
<keyword evidence="2" id="KW-0175">Coiled coil</keyword>
<feature type="compositionally biased region" description="Polar residues" evidence="3">
    <location>
        <begin position="619"/>
        <end position="631"/>
    </location>
</feature>
<evidence type="ECO:0000313" key="6">
    <source>
        <dbReference type="Proteomes" id="UP000287651"/>
    </source>
</evidence>
<dbReference type="Gene3D" id="1.10.287.1490">
    <property type="match status" value="1"/>
</dbReference>
<dbReference type="GO" id="GO:0045292">
    <property type="term" value="P:mRNA cis splicing, via spliceosome"/>
    <property type="evidence" value="ECO:0007669"/>
    <property type="project" value="InterPro"/>
</dbReference>
<dbReference type="GO" id="GO:0005686">
    <property type="term" value="C:U2 snRNP"/>
    <property type="evidence" value="ECO:0007669"/>
    <property type="project" value="TreeGrafter"/>
</dbReference>
<feature type="compositionally biased region" description="Polar residues" evidence="3">
    <location>
        <begin position="218"/>
        <end position="238"/>
    </location>
</feature>
<dbReference type="GO" id="GO:0071004">
    <property type="term" value="C:U2-type prespliceosome"/>
    <property type="evidence" value="ECO:0007669"/>
    <property type="project" value="TreeGrafter"/>
</dbReference>
<proteinExistence type="predicted"/>
<gene>
    <name evidence="5" type="ORF">B296_00005799</name>
</gene>
<dbReference type="InterPro" id="IPR022030">
    <property type="entry name" value="SF3A1_dom"/>
</dbReference>
<feature type="region of interest" description="Disordered" evidence="3">
    <location>
        <begin position="218"/>
        <end position="250"/>
    </location>
</feature>
<name>A0A426ZIJ0_ENSVE</name>
<dbReference type="InterPro" id="IPR045146">
    <property type="entry name" value="SF3A1"/>
</dbReference>
<organism evidence="5 6">
    <name type="scientific">Ensete ventricosum</name>
    <name type="common">Abyssinian banana</name>
    <name type="synonym">Musa ensete</name>
    <dbReference type="NCBI Taxonomy" id="4639"/>
    <lineage>
        <taxon>Eukaryota</taxon>
        <taxon>Viridiplantae</taxon>
        <taxon>Streptophyta</taxon>
        <taxon>Embryophyta</taxon>
        <taxon>Tracheophyta</taxon>
        <taxon>Spermatophyta</taxon>
        <taxon>Magnoliopsida</taxon>
        <taxon>Liliopsida</taxon>
        <taxon>Zingiberales</taxon>
        <taxon>Musaceae</taxon>
        <taxon>Ensete</taxon>
    </lineage>
</organism>
<feature type="coiled-coil region" evidence="2">
    <location>
        <begin position="826"/>
        <end position="888"/>
    </location>
</feature>
<feature type="compositionally biased region" description="Basic and acidic residues" evidence="3">
    <location>
        <begin position="654"/>
        <end position="667"/>
    </location>
</feature>
<dbReference type="CDD" id="cd06503">
    <property type="entry name" value="ATP-synt_Fo_b"/>
    <property type="match status" value="1"/>
</dbReference>
<comment type="caution">
    <text evidence="5">The sequence shown here is derived from an EMBL/GenBank/DDBJ whole genome shotgun (WGS) entry which is preliminary data.</text>
</comment>
<dbReference type="Proteomes" id="UP000287651">
    <property type="component" value="Unassembled WGS sequence"/>
</dbReference>
<dbReference type="EMBL" id="AMZH03006463">
    <property type="protein sequence ID" value="RRT63775.1"/>
    <property type="molecule type" value="Genomic_DNA"/>
</dbReference>
<dbReference type="PANTHER" id="PTHR15316:SF1">
    <property type="entry name" value="SPLICING FACTOR 3A SUBUNIT 1"/>
    <property type="match status" value="1"/>
</dbReference>
<evidence type="ECO:0000259" key="4">
    <source>
        <dbReference type="Pfam" id="PF12230"/>
    </source>
</evidence>
<evidence type="ECO:0000256" key="2">
    <source>
        <dbReference type="SAM" id="Coils"/>
    </source>
</evidence>
<feature type="compositionally biased region" description="Basic residues" evidence="3">
    <location>
        <begin position="639"/>
        <end position="653"/>
    </location>
</feature>
<feature type="compositionally biased region" description="Basic and acidic residues" evidence="3">
    <location>
        <begin position="957"/>
        <end position="968"/>
    </location>
</feature>
<evidence type="ECO:0000256" key="1">
    <source>
        <dbReference type="ARBA" id="ARBA00022664"/>
    </source>
</evidence>